<dbReference type="InterPro" id="IPR015943">
    <property type="entry name" value="WD40/YVTN_repeat-like_dom_sf"/>
</dbReference>
<dbReference type="GO" id="GO:0035973">
    <property type="term" value="P:aggrephagy"/>
    <property type="evidence" value="ECO:0007669"/>
    <property type="project" value="TreeGrafter"/>
</dbReference>
<dbReference type="InterPro" id="IPR042178">
    <property type="entry name" value="Serpin_sf_1"/>
</dbReference>
<dbReference type="PANTHER" id="PTHR44662">
    <property type="entry name" value="WD REPEAT-CONTAINING PROTEIN 81"/>
    <property type="match status" value="1"/>
</dbReference>
<dbReference type="PROSITE" id="PS50082">
    <property type="entry name" value="WD_REPEATS_2"/>
    <property type="match status" value="1"/>
</dbReference>
<protein>
    <submittedName>
        <fullName evidence="8">Repeat-containing 81</fullName>
    </submittedName>
</protein>
<keyword evidence="3" id="KW-0677">Repeat</keyword>
<dbReference type="Gene3D" id="2.30.39.10">
    <property type="entry name" value="Alpha-1-antitrypsin, domain 1"/>
    <property type="match status" value="1"/>
</dbReference>
<dbReference type="InterPro" id="IPR000409">
    <property type="entry name" value="BEACH_dom"/>
</dbReference>
<feature type="region of interest" description="Disordered" evidence="6">
    <location>
        <begin position="1170"/>
        <end position="1202"/>
    </location>
</feature>
<dbReference type="GO" id="GO:0035014">
    <property type="term" value="F:phosphatidylinositol 3-kinase regulator activity"/>
    <property type="evidence" value="ECO:0007669"/>
    <property type="project" value="TreeGrafter"/>
</dbReference>
<feature type="repeat" description="WD" evidence="4">
    <location>
        <begin position="1619"/>
        <end position="1650"/>
    </location>
</feature>
<proteinExistence type="inferred from homology"/>
<dbReference type="InterPro" id="IPR011009">
    <property type="entry name" value="Kinase-like_dom_sf"/>
</dbReference>
<dbReference type="GO" id="GO:0004867">
    <property type="term" value="F:serine-type endopeptidase inhibitor activity"/>
    <property type="evidence" value="ECO:0007669"/>
    <property type="project" value="InterPro"/>
</dbReference>
<dbReference type="InterPro" id="IPR036186">
    <property type="entry name" value="Serpin_sf"/>
</dbReference>
<reference evidence="8" key="1">
    <citation type="submission" date="2022-12" db="EMBL/GenBank/DDBJ databases">
        <authorList>
            <person name="Alioto T."/>
            <person name="Alioto T."/>
            <person name="Gomez Garrido J."/>
        </authorList>
    </citation>
    <scope>NUCLEOTIDE SEQUENCE</scope>
</reference>
<dbReference type="CDD" id="cd06071">
    <property type="entry name" value="Beach"/>
    <property type="match status" value="1"/>
</dbReference>
<dbReference type="SUPFAM" id="SSF50978">
    <property type="entry name" value="WD40 repeat-like"/>
    <property type="match status" value="1"/>
</dbReference>
<dbReference type="Gene3D" id="2.130.10.10">
    <property type="entry name" value="YVTN repeat-like/Quinoprotein amine dehydrogenase"/>
    <property type="match status" value="2"/>
</dbReference>
<feature type="region of interest" description="Disordered" evidence="6">
    <location>
        <begin position="2024"/>
        <end position="2076"/>
    </location>
</feature>
<organism evidence="8 9">
    <name type="scientific">Podarcis lilfordi</name>
    <name type="common">Lilford's wall lizard</name>
    <dbReference type="NCBI Taxonomy" id="74358"/>
    <lineage>
        <taxon>Eukaryota</taxon>
        <taxon>Metazoa</taxon>
        <taxon>Chordata</taxon>
        <taxon>Craniata</taxon>
        <taxon>Vertebrata</taxon>
        <taxon>Euteleostomi</taxon>
        <taxon>Lepidosauria</taxon>
        <taxon>Squamata</taxon>
        <taxon>Bifurcata</taxon>
        <taxon>Unidentata</taxon>
        <taxon>Episquamata</taxon>
        <taxon>Laterata</taxon>
        <taxon>Lacertibaenia</taxon>
        <taxon>Lacertidae</taxon>
        <taxon>Podarcis</taxon>
    </lineage>
</organism>
<dbReference type="SUPFAM" id="SSF56112">
    <property type="entry name" value="Protein kinase-like (PK-like)"/>
    <property type="match status" value="1"/>
</dbReference>
<evidence type="ECO:0000259" key="7">
    <source>
        <dbReference type="PROSITE" id="PS50197"/>
    </source>
</evidence>
<dbReference type="InterPro" id="IPR036372">
    <property type="entry name" value="BEACH_dom_sf"/>
</dbReference>
<dbReference type="SMART" id="SM00320">
    <property type="entry name" value="WD40"/>
    <property type="match status" value="6"/>
</dbReference>
<feature type="domain" description="BEACH" evidence="7">
    <location>
        <begin position="310"/>
        <end position="591"/>
    </location>
</feature>
<evidence type="ECO:0000256" key="2">
    <source>
        <dbReference type="ARBA" id="ARBA00022574"/>
    </source>
</evidence>
<dbReference type="InterPro" id="IPR033833">
    <property type="entry name" value="Alpha2AP_serpin_dom"/>
</dbReference>
<feature type="region of interest" description="Disordered" evidence="6">
    <location>
        <begin position="1063"/>
        <end position="1156"/>
    </location>
</feature>
<dbReference type="SUPFAM" id="SSF56574">
    <property type="entry name" value="Serpins"/>
    <property type="match status" value="1"/>
</dbReference>
<dbReference type="InterPro" id="IPR023796">
    <property type="entry name" value="Serpin_dom"/>
</dbReference>
<dbReference type="GO" id="GO:0051918">
    <property type="term" value="P:negative regulation of fibrinolysis"/>
    <property type="evidence" value="ECO:0007669"/>
    <property type="project" value="InterPro"/>
</dbReference>
<dbReference type="Proteomes" id="UP001178461">
    <property type="component" value="Chromosome 15"/>
</dbReference>
<comment type="similarity">
    <text evidence="5">Belongs to the serpin family.</text>
</comment>
<dbReference type="Gene3D" id="1.10.1540.10">
    <property type="entry name" value="BEACH domain"/>
    <property type="match status" value="1"/>
</dbReference>
<dbReference type="PROSITE" id="PS00284">
    <property type="entry name" value="SERPIN"/>
    <property type="match status" value="1"/>
</dbReference>
<dbReference type="EMBL" id="OX395141">
    <property type="protein sequence ID" value="CAI5794626.1"/>
    <property type="molecule type" value="Genomic_DNA"/>
</dbReference>
<gene>
    <name evidence="8" type="ORF">PODLI_1B020257</name>
</gene>
<dbReference type="SMART" id="SM00093">
    <property type="entry name" value="SERPIN"/>
    <property type="match status" value="1"/>
</dbReference>
<dbReference type="PANTHER" id="PTHR44662:SF1">
    <property type="entry name" value="WD REPEAT-CONTAINING PROTEIN 81"/>
    <property type="match status" value="1"/>
</dbReference>
<sequence length="2470" mass="269279">MDTLLRQVEKDLGIDRSQLAAATGSSHVIALVPTKWLAGLKERGVLPSLCPHPEGLSDVEVRTCLQHSVQKLPSGWTRVEIHGLRKDRLRYGLAVVPGDPKEPPETLHGFMRHVASQNYRNLWSQAHRLYVRPYCHATTPPTAPALEVLCGALQRLYGCPIVPVGRGAPSCTSPAKEGGCSPGRCPRLRCPSILPAEALLESPEMLYVVFPYVQFCLHDIVTFSPAKLTNSHAKLLFILFQVLQAMEACHRAGLACGAFSLHDVAVDEKLCARLRVQLRDYERDEEEEEVAAEAEAGTAGRDPLADGGGIPAAPGKGLGQLVLDWVHGRLSNFDYLLHLNRLAGRRAGDPNYHPVLPWVVDFSTRNGRFRDLRKSKFRLNKGDKQLDFTYEMTKQAFVAGGGLGGEQPHVPHHISDVLSDITYYVYTARRTPRAVLCSHVRSQWEPNEYPASMERMQGWTPDECIPEFYSDPAIFRSIHPDMPDLEVPAWCACREEFVAAHRALLESWEVSQDLHHWIDLTFGYKLLGKEAVKEKNVCLHLVDGHTHLASYGVVPLFDQPHPRRLAGGCALPSPEAPPITRPLIPPVQETRVLEGGAPKGQASNGAGGPVVEAAPCEGVWAGGRFTVAEEEVEQGAEALEALPVGAGRATELPGPPAPPPGIPAEGKHLGRSRTKAGAPPAEGLEAKIVVPEGCNFLQALEELEKLDAFLLKGLHAQVGRPEQRQPRLPPGPSDVFQRDMQALGVVVAEIVFAPKLRALEPGAALAERFQAARRLCRQHPKDIPAPLQHLLDTLLRLRVADGQLARAGWGPLLFDYPPVWQGLPPPCPWQLRSSFSAVLPFPAYFPALHRFISTYLSRQAEAEGRELVFQLWRQLEAVLSSITPEGLEILLPFVLALLSGERTAVHAAWYLFEPIARALGPRNAHKYLLKLLVGAYENPRCLHGRFYLYTDCFVAQLMARLGLQLFLSALLPHILQVLVGSEGAAPEENKALLGVTEEEEDDESGGGSPGPCSFGEEAKAEAERDSALQLLGYMSGVSLHDQADLPESEDFQNGLYVAEALRGTEEEEEEAAAAEESLSLGRLSDKSSASEVSLGEDRSAADGESQKDKGSLKSLDSSQDLKHSEEEEEEEQEEEQPQVEEEEGQQDGEEERDDATTVVAEELTLSLGLSASVEASLAEDDDGEEEEEVEEEDQVGRGLLDQEGDKERSILLDTACKMVRWLSPKLGPTTTSRYVARNLLRLLTSCYIGPGRQQFVAGAEESSPLSSGNIYQKRLLVGDVVSEPVLTCLVHLAHLYGEPVLTYLYLPYISYLVAPGGGAGVVRLNSRKEAGLLAAMTLTRKIVVYLSDTTLMDILPKISQEVLLPVLGFLTSATISFPSGAQARVGLCLKTIGLVALVCLRIGSEMVQQHLSQTLRTFFKTFSLLEQGVTQEPPALPTRLLPPDPSAVLELQKVFSLEMAYITFVPFSCLLGDVIHTLVPNHALVGRLAGLYLESINPRGLASQSQDAAAPGPGSLEQSALGADPSSGPCEDTHSGTFGSVLVGNRIQVPTEAQQEASGSPGSFCPTAGSREEGEALKQELHRSAHHLCGNWLAYWQYEIGVSQHDARFHFHQIKLQSFVGHAGAIKCLAPLGGEDFFLSGSKDKTVRLWPLYNRGDGTREEEPRLTYGQHKKSVFYVGALEAPQHVVSCDGTVHIWDPFTGKVVRTFEAPDCKVPITAVSAMPPPYSSISLASADSVLRFIDHRKPGLQHEFRLACGANAGLVRCLAVSPSGRSVVAGFSSGFMALLDTRTGLILKVWPAHEGDILQIKATEGNVLISSSSDHSLAIWKELEPKPLHTYKPASSEPIHTFDLYGNEVVAGTVANRISVYALQEALPPSVTKLSSENFRGTLTSLAVLPTKCQLLLGSDNGTQLVPGETWGPLLQNRPPSTKLAVVAAAAGDRRKEEPRAGPTFPPLRQKMAAPPWPLLLLLLAGLPALRATHHGVSIAHAFEDDGQRNILQGDEADGLVEEALLPEVVLPEAEVLPPASETPESLLGTMLPPSDPSVAEEVSATELGEPQSSSEAEEDDRGRSCDRDIPLEKTHVVAEAVMKLGANLLRQVELENSKGNLFFSPLSISLALAHLALGAANRTEEQLLKALHVESVPCPHQALRTISQHLSQTLSIAARLYLQKGFPVKEQFLEDSEKFYGAKPATLSGNSQADLAAINTWVKDATHGQIPTMLTELPASVVMLLLNAVHFRGFWKNKFDSLLTEPDTFYLDDDFTVSVEMMRARVYPLSWFNLEAQDVQVARFPFKGNTSFVAILPNHPEQNFSRLLSDLSQANFQSLFPKERPTMVKMPKLHLQHHLNLEQALRQLGLGELFSAPNFHPITEGPLVVSSVQHRAALELSEDGVEASAATSVSMFRSLSVFNLNQPFLFIIQEDTTGIPLFLGAIRNPNPSASQERKTSDCAVGDDGKLFPCSTDQEKP</sequence>
<comment type="subcellular location">
    <subcellularLocation>
        <location evidence="1">Cytoplasmic vesicle</location>
        <location evidence="1">Autophagosome</location>
    </subcellularLocation>
</comment>
<evidence type="ECO:0000256" key="6">
    <source>
        <dbReference type="SAM" id="MobiDB-lite"/>
    </source>
</evidence>
<evidence type="ECO:0000256" key="3">
    <source>
        <dbReference type="ARBA" id="ARBA00022737"/>
    </source>
</evidence>
<feature type="compositionally biased region" description="Acidic residues" evidence="6">
    <location>
        <begin position="1177"/>
        <end position="1193"/>
    </location>
</feature>
<dbReference type="InterPro" id="IPR023795">
    <property type="entry name" value="Serpin_CS"/>
</dbReference>
<evidence type="ECO:0000256" key="5">
    <source>
        <dbReference type="RuleBase" id="RU000411"/>
    </source>
</evidence>
<dbReference type="Pfam" id="PF00400">
    <property type="entry name" value="WD40"/>
    <property type="match status" value="1"/>
</dbReference>
<dbReference type="SUPFAM" id="SSF81837">
    <property type="entry name" value="BEACH domain"/>
    <property type="match status" value="1"/>
</dbReference>
<feature type="region of interest" description="Disordered" evidence="6">
    <location>
        <begin position="1503"/>
        <end position="1534"/>
    </location>
</feature>
<dbReference type="SMART" id="SM01026">
    <property type="entry name" value="Beach"/>
    <property type="match status" value="1"/>
</dbReference>
<feature type="compositionally biased region" description="Polar residues" evidence="6">
    <location>
        <begin position="1551"/>
        <end position="1561"/>
    </location>
</feature>
<dbReference type="InterPro" id="IPR052651">
    <property type="entry name" value="WDR81"/>
</dbReference>
<feature type="region of interest" description="Disordered" evidence="6">
    <location>
        <begin position="1551"/>
        <end position="1571"/>
    </location>
</feature>
<dbReference type="Pfam" id="PF00079">
    <property type="entry name" value="Serpin"/>
    <property type="match status" value="1"/>
</dbReference>
<feature type="region of interest" description="Disordered" evidence="6">
    <location>
        <begin position="995"/>
        <end position="1019"/>
    </location>
</feature>
<dbReference type="Gene3D" id="3.30.497.10">
    <property type="entry name" value="Antithrombin, subunit I, domain 2"/>
    <property type="match status" value="1"/>
</dbReference>
<accession>A0AA35LET7</accession>
<dbReference type="CDD" id="cd02053">
    <property type="entry name" value="serpinF2_A2AP"/>
    <property type="match status" value="1"/>
</dbReference>
<feature type="region of interest" description="Disordered" evidence="6">
    <location>
        <begin position="2440"/>
        <end position="2470"/>
    </location>
</feature>
<dbReference type="GO" id="GO:0005776">
    <property type="term" value="C:autophagosome"/>
    <property type="evidence" value="ECO:0007669"/>
    <property type="project" value="UniProtKB-SubCell"/>
</dbReference>
<dbReference type="FunFam" id="1.10.1540.10:FF:000003">
    <property type="entry name" value="WD repeat-containing protein 81 isoform X1"/>
    <property type="match status" value="1"/>
</dbReference>
<evidence type="ECO:0000256" key="4">
    <source>
        <dbReference type="PROSITE-ProRule" id="PRU00221"/>
    </source>
</evidence>
<feature type="compositionally biased region" description="Pro residues" evidence="6">
    <location>
        <begin position="653"/>
        <end position="662"/>
    </location>
</feature>
<keyword evidence="2 4" id="KW-0853">WD repeat</keyword>
<evidence type="ECO:0000256" key="1">
    <source>
        <dbReference type="ARBA" id="ARBA00004419"/>
    </source>
</evidence>
<dbReference type="InterPro" id="IPR036322">
    <property type="entry name" value="WD40_repeat_dom_sf"/>
</dbReference>
<feature type="region of interest" description="Disordered" evidence="6">
    <location>
        <begin position="648"/>
        <end position="680"/>
    </location>
</feature>
<dbReference type="InterPro" id="IPR001680">
    <property type="entry name" value="WD40_rpt"/>
</dbReference>
<name>A0AA35LET7_9SAUR</name>
<evidence type="ECO:0000313" key="8">
    <source>
        <dbReference type="EMBL" id="CAI5794626.1"/>
    </source>
</evidence>
<feature type="compositionally biased region" description="Acidic residues" evidence="6">
    <location>
        <begin position="1126"/>
        <end position="1153"/>
    </location>
</feature>
<dbReference type="Pfam" id="PF02138">
    <property type="entry name" value="Beach"/>
    <property type="match status" value="1"/>
</dbReference>
<feature type="compositionally biased region" description="Basic and acidic residues" evidence="6">
    <location>
        <begin position="1095"/>
        <end position="1111"/>
    </location>
</feature>
<dbReference type="InterPro" id="IPR042185">
    <property type="entry name" value="Serpin_sf_2"/>
</dbReference>
<dbReference type="PROSITE" id="PS50294">
    <property type="entry name" value="WD_REPEATS_REGION"/>
    <property type="match status" value="1"/>
</dbReference>
<evidence type="ECO:0000313" key="9">
    <source>
        <dbReference type="Proteomes" id="UP001178461"/>
    </source>
</evidence>
<dbReference type="PROSITE" id="PS50197">
    <property type="entry name" value="BEACH"/>
    <property type="match status" value="1"/>
</dbReference>
<keyword evidence="9" id="KW-1185">Reference proteome</keyword>
<feature type="region of interest" description="Disordered" evidence="6">
    <location>
        <begin position="286"/>
        <end position="309"/>
    </location>
</feature>
<dbReference type="GO" id="GO:0005739">
    <property type="term" value="C:mitochondrion"/>
    <property type="evidence" value="ECO:0007669"/>
    <property type="project" value="TreeGrafter"/>
</dbReference>